<dbReference type="InterPro" id="IPR015956">
    <property type="entry name" value="Peniciliin-bd_prot_C_sf"/>
</dbReference>
<evidence type="ECO:0000256" key="4">
    <source>
        <dbReference type="ARBA" id="ARBA00012448"/>
    </source>
</evidence>
<keyword evidence="10" id="KW-0573">Peptidoglycan synthesis</keyword>
<evidence type="ECO:0000256" key="7">
    <source>
        <dbReference type="ARBA" id="ARBA00022729"/>
    </source>
</evidence>
<comment type="pathway">
    <text evidence="2">Cell wall biogenesis; peptidoglycan biosynthesis.</text>
</comment>
<dbReference type="Pfam" id="PF00768">
    <property type="entry name" value="Peptidase_S11"/>
    <property type="match status" value="1"/>
</dbReference>
<dbReference type="Gene3D" id="3.40.710.10">
    <property type="entry name" value="DD-peptidase/beta-lactamase superfamily"/>
    <property type="match status" value="1"/>
</dbReference>
<organism evidence="15 16">
    <name type="scientific">Candidatus Cyrtobacter comes</name>
    <dbReference type="NCBI Taxonomy" id="675776"/>
    <lineage>
        <taxon>Bacteria</taxon>
        <taxon>Pseudomonadati</taxon>
        <taxon>Pseudomonadota</taxon>
        <taxon>Alphaproteobacteria</taxon>
        <taxon>Rickettsiales</taxon>
        <taxon>Candidatus Midichloriaceae</taxon>
        <taxon>Candidatus Cyrtobacter</taxon>
    </lineage>
</organism>
<dbReference type="PANTHER" id="PTHR21581:SF6">
    <property type="entry name" value="TRAFFICKING PROTEIN PARTICLE COMPLEX SUBUNIT 12"/>
    <property type="match status" value="1"/>
</dbReference>
<reference evidence="15 16" key="1">
    <citation type="submission" date="2023-02" db="EMBL/GenBank/DDBJ databases">
        <title>Host association and intracellularity evolved multiple times independently in the Rickettsiales.</title>
        <authorList>
            <person name="Castelli M."/>
            <person name="Nardi T."/>
            <person name="Gammuto L."/>
            <person name="Bellinzona G."/>
            <person name="Sabaneyeva E."/>
            <person name="Potekhin A."/>
            <person name="Serra V."/>
            <person name="Petroni G."/>
            <person name="Sassera D."/>
        </authorList>
    </citation>
    <scope>NUCLEOTIDE SEQUENCE [LARGE SCALE GENOMIC DNA]</scope>
    <source>
        <strain evidence="15 16">BOD18</strain>
    </source>
</reference>
<evidence type="ECO:0000256" key="12">
    <source>
        <dbReference type="ARBA" id="ARBA00034000"/>
    </source>
</evidence>
<dbReference type="Gene3D" id="2.60.410.10">
    <property type="entry name" value="D-Ala-D-Ala carboxypeptidase, C-terminal domain"/>
    <property type="match status" value="1"/>
</dbReference>
<evidence type="ECO:0000256" key="3">
    <source>
        <dbReference type="ARBA" id="ARBA00007164"/>
    </source>
</evidence>
<evidence type="ECO:0000256" key="13">
    <source>
        <dbReference type="RuleBase" id="RU004016"/>
    </source>
</evidence>
<dbReference type="RefSeq" id="WP_322497330.1">
    <property type="nucleotide sequence ID" value="NZ_JARGYT010000006.1"/>
</dbReference>
<accession>A0ABU5L6S2</accession>
<dbReference type="EC" id="3.4.16.4" evidence="4"/>
<protein>
    <recommendedName>
        <fullName evidence="4">serine-type D-Ala-D-Ala carboxypeptidase</fullName>
        <ecNumber evidence="4">3.4.16.4</ecNumber>
    </recommendedName>
</protein>
<evidence type="ECO:0000259" key="14">
    <source>
        <dbReference type="SMART" id="SM00936"/>
    </source>
</evidence>
<keyword evidence="11" id="KW-0961">Cell wall biogenesis/degradation</keyword>
<dbReference type="SMART" id="SM00936">
    <property type="entry name" value="PBP5_C"/>
    <property type="match status" value="1"/>
</dbReference>
<comment type="similarity">
    <text evidence="3 13">Belongs to the peptidase S11 family.</text>
</comment>
<dbReference type="InterPro" id="IPR037167">
    <property type="entry name" value="Peptidase_S11_C_sf"/>
</dbReference>
<gene>
    <name evidence="15" type="ORF">Cyrtocomes_00179</name>
</gene>
<keyword evidence="16" id="KW-1185">Reference proteome</keyword>
<evidence type="ECO:0000313" key="16">
    <source>
        <dbReference type="Proteomes" id="UP001293791"/>
    </source>
</evidence>
<dbReference type="SUPFAM" id="SSF56601">
    <property type="entry name" value="beta-lactamase/transpeptidase-like"/>
    <property type="match status" value="1"/>
</dbReference>
<evidence type="ECO:0000313" key="15">
    <source>
        <dbReference type="EMBL" id="MDZ5761821.1"/>
    </source>
</evidence>
<dbReference type="GO" id="GO:0004180">
    <property type="term" value="F:carboxypeptidase activity"/>
    <property type="evidence" value="ECO:0007669"/>
    <property type="project" value="UniProtKB-KW"/>
</dbReference>
<comment type="caution">
    <text evidence="15">The sequence shown here is derived from an EMBL/GenBank/DDBJ whole genome shotgun (WGS) entry which is preliminary data.</text>
</comment>
<dbReference type="InterPro" id="IPR018044">
    <property type="entry name" value="Peptidase_S11"/>
</dbReference>
<dbReference type="InterPro" id="IPR012338">
    <property type="entry name" value="Beta-lactam/transpept-like"/>
</dbReference>
<evidence type="ECO:0000256" key="6">
    <source>
        <dbReference type="ARBA" id="ARBA00022670"/>
    </source>
</evidence>
<comment type="catalytic activity">
    <reaction evidence="12">
        <text>Preferential cleavage: (Ac)2-L-Lys-D-Ala-|-D-Ala. Also transpeptidation of peptidyl-alanyl moieties that are N-acyl substituents of D-alanine.</text>
        <dbReference type="EC" id="3.4.16.4"/>
    </reaction>
</comment>
<dbReference type="PANTHER" id="PTHR21581">
    <property type="entry name" value="D-ALANYL-D-ALANINE CARBOXYPEPTIDASE"/>
    <property type="match status" value="1"/>
</dbReference>
<dbReference type="InterPro" id="IPR012907">
    <property type="entry name" value="Peptidase_S11_C"/>
</dbReference>
<feature type="domain" description="Peptidase S11 D-Ala-D-Ala carboxypeptidase A C-terminal" evidence="14">
    <location>
        <begin position="263"/>
        <end position="354"/>
    </location>
</feature>
<evidence type="ECO:0000256" key="2">
    <source>
        <dbReference type="ARBA" id="ARBA00004752"/>
    </source>
</evidence>
<dbReference type="SUPFAM" id="SSF69189">
    <property type="entry name" value="Penicillin-binding protein associated domain"/>
    <property type="match status" value="1"/>
</dbReference>
<keyword evidence="8" id="KW-0378">Hydrolase</keyword>
<keyword evidence="5 15" id="KW-0121">Carboxypeptidase</keyword>
<dbReference type="InterPro" id="IPR001967">
    <property type="entry name" value="Peptidase_S11_N"/>
</dbReference>
<name>A0ABU5L6S2_9RICK</name>
<evidence type="ECO:0000256" key="8">
    <source>
        <dbReference type="ARBA" id="ARBA00022801"/>
    </source>
</evidence>
<proteinExistence type="inferred from homology"/>
<evidence type="ECO:0000256" key="9">
    <source>
        <dbReference type="ARBA" id="ARBA00022960"/>
    </source>
</evidence>
<evidence type="ECO:0000256" key="10">
    <source>
        <dbReference type="ARBA" id="ARBA00022984"/>
    </source>
</evidence>
<dbReference type="Proteomes" id="UP001293791">
    <property type="component" value="Unassembled WGS sequence"/>
</dbReference>
<evidence type="ECO:0000256" key="11">
    <source>
        <dbReference type="ARBA" id="ARBA00023316"/>
    </source>
</evidence>
<dbReference type="PRINTS" id="PR00725">
    <property type="entry name" value="DADACBPTASE1"/>
</dbReference>
<sequence>MRSLPTLVAALIFLPYLGLSLETTAKQAFLMEESTSTEIFNKNGDEKMAPSSMSKLMTLYLTFKNLKDGRIKLTDEYIVSKKAWAMGGSRMFLEEGKRVNVNDLIRGIIVDSGNDASVSIAELISGSEDEFVSEMNILATKIGLTGSYFKNASGWPDKEHLMTARDLAILARAIIKDYPEYYHYFSEKEFKYNNITQQNRNNLLGKFGVDGLKTGTTDTGGFGVTLSAKKNDVRVIAVINGLKTTREREQEGAKLISFALNNFKNLKLISKDYIMTKLAIWYGKEGNVPVTVQEDVGVFVKNHINSQDIKILFAHESVISAPIAKGQVLGSFIINLDGKNLRTVPAIAQKDIDETSIVGKFAQNVNKLLVDGKNQ</sequence>
<evidence type="ECO:0000256" key="1">
    <source>
        <dbReference type="ARBA" id="ARBA00003217"/>
    </source>
</evidence>
<evidence type="ECO:0000256" key="5">
    <source>
        <dbReference type="ARBA" id="ARBA00022645"/>
    </source>
</evidence>
<keyword evidence="9" id="KW-0133">Cell shape</keyword>
<dbReference type="Pfam" id="PF07943">
    <property type="entry name" value="PBP5_C"/>
    <property type="match status" value="1"/>
</dbReference>
<keyword evidence="6" id="KW-0645">Protease</keyword>
<dbReference type="EMBL" id="JARGYT010000006">
    <property type="protein sequence ID" value="MDZ5761821.1"/>
    <property type="molecule type" value="Genomic_DNA"/>
</dbReference>
<keyword evidence="7" id="KW-0732">Signal</keyword>
<comment type="function">
    <text evidence="1">Removes C-terminal D-alanyl residues from sugar-peptide cell wall precursors.</text>
</comment>